<protein>
    <submittedName>
        <fullName evidence="1">Restriction endonuclease</fullName>
    </submittedName>
</protein>
<comment type="caution">
    <text evidence="1">The sequence shown here is derived from an EMBL/GenBank/DDBJ whole genome shotgun (WGS) entry which is preliminary data.</text>
</comment>
<dbReference type="EMBL" id="JAPDDP010000011">
    <property type="protein sequence ID" value="MDA0180305.1"/>
    <property type="molecule type" value="Genomic_DNA"/>
</dbReference>
<keyword evidence="2" id="KW-1185">Reference proteome</keyword>
<sequence>MRVDETWHRLRAWTSGQATSERLAAQVLYAEGFRDLDPSHPLGGPDGGADALARKDGRTWVMAVYFPLDEVRSTAVQAKAVGDAAGVAGNAAYGMAFVTNQHLTRGERKALAKAVGCPVDIFHLERLVHVLDRPAMAQVREQYLDIPANAAGLQAAARLDELARASDARCVGRWMAIGLPREEAEALATGATGVPDDDLVPTTDDRVVVWTAELGSGKSIALERVHQRAITAAQASSSAPVPVFLTATECASGLQAAVRTAAAEVGEPRLRGANVVVDGIDEAGLEAAERLLEQARVLASTWPNTTVLLTSRPITVLAAAPEHHAFPPLSEPERHACIELGAGREVRTLWDHGLPAEVRAVMSRPFFALLAGLWLRENESVPRAPVDLLGLIGRRATAKGADEVKLRALAVRAVARNLAPVPEAEVGTAAAVESLMLTGIINRRPGGVVFALPALAQWFAAQSLLEGETQPESLLEAPEDLELWRYPVALAVALGSWQQSNACLAPLLREAPGFAFRVLDVAFAQNVTFGNPAPPWREAGTQVREALQALLDATGEARTLASVTHADGRLLPMAVQTGDDRVSVACWRGDEERPDFFPWPPDLHMFAAGWDWGSMRMTRVGPTATWAWQWARDSLRHEIGAQVKERSLPIPPEGPLADEVAWDFACEQSKVSALFAERLAIQPLLEFLEPLTERAEDAVSLTVQLSPTRRYDARAIQAYLRRRVDAGQTELLAPLPTADVRTGGGWIGEFYTPERLVAIATEQYRRVIVAYRQLVTRWFAPLSHRLEHHALMPLRVVAQLYPGDRDGFGFIPSLSGWLEALPPGAPDEVVITLADHHYDFEAGRLAYPQQLAARPVAARWLSGSQGGLSFEVGDRNPVELAVYAWLAGDLRRLGLTDASSGLGNGFRATVWDV</sequence>
<gene>
    <name evidence="1" type="ORF">OJ997_08360</name>
</gene>
<organism evidence="1 2">
    <name type="scientific">Solirubrobacter phytolaccae</name>
    <dbReference type="NCBI Taxonomy" id="1404360"/>
    <lineage>
        <taxon>Bacteria</taxon>
        <taxon>Bacillati</taxon>
        <taxon>Actinomycetota</taxon>
        <taxon>Thermoleophilia</taxon>
        <taxon>Solirubrobacterales</taxon>
        <taxon>Solirubrobacteraceae</taxon>
        <taxon>Solirubrobacter</taxon>
    </lineage>
</organism>
<keyword evidence="1" id="KW-0540">Nuclease</keyword>
<dbReference type="AlphaFoldDB" id="A0A9X3SAI9"/>
<evidence type="ECO:0000313" key="1">
    <source>
        <dbReference type="EMBL" id="MDA0180305.1"/>
    </source>
</evidence>
<dbReference type="RefSeq" id="WP_270024613.1">
    <property type="nucleotide sequence ID" value="NZ_JAPDDP010000011.1"/>
</dbReference>
<keyword evidence="1" id="KW-0378">Hydrolase</keyword>
<accession>A0A9X3SAI9</accession>
<dbReference type="GO" id="GO:0004519">
    <property type="term" value="F:endonuclease activity"/>
    <property type="evidence" value="ECO:0007669"/>
    <property type="project" value="UniProtKB-KW"/>
</dbReference>
<name>A0A9X3SAI9_9ACTN</name>
<keyword evidence="1" id="KW-0255">Endonuclease</keyword>
<evidence type="ECO:0000313" key="2">
    <source>
        <dbReference type="Proteomes" id="UP001147653"/>
    </source>
</evidence>
<proteinExistence type="predicted"/>
<dbReference type="Proteomes" id="UP001147653">
    <property type="component" value="Unassembled WGS sequence"/>
</dbReference>
<reference evidence="1" key="1">
    <citation type="submission" date="2022-10" db="EMBL/GenBank/DDBJ databases">
        <title>The WGS of Solirubrobacter phytolaccae KCTC 29190.</title>
        <authorList>
            <person name="Jiang Z."/>
        </authorList>
    </citation>
    <scope>NUCLEOTIDE SEQUENCE</scope>
    <source>
        <strain evidence="1">KCTC 29190</strain>
    </source>
</reference>